<keyword evidence="8" id="KW-0456">Lyase</keyword>
<keyword evidence="4" id="KW-0028">Amino-acid biosynthesis</keyword>
<evidence type="ECO:0000256" key="8">
    <source>
        <dbReference type="ARBA" id="ARBA00023239"/>
    </source>
</evidence>
<keyword evidence="7" id="KW-0057">Aromatic amino acid biosynthesis</keyword>
<dbReference type="AlphaFoldDB" id="A0A7S1TDF4"/>
<dbReference type="Gene3D" id="3.20.20.70">
    <property type="entry name" value="Aldolase class I"/>
    <property type="match status" value="1"/>
</dbReference>
<dbReference type="PANTHER" id="PTHR22854">
    <property type="entry name" value="TRYPTOPHAN BIOSYNTHESIS PROTEIN"/>
    <property type="match status" value="1"/>
</dbReference>
<dbReference type="Pfam" id="PF00218">
    <property type="entry name" value="IGPS"/>
    <property type="match status" value="1"/>
</dbReference>
<keyword evidence="6" id="KW-0822">Tryptophan biosynthesis</keyword>
<feature type="domain" description="Indole-3-glycerol phosphate synthase" evidence="9">
    <location>
        <begin position="127"/>
        <end position="364"/>
    </location>
</feature>
<accession>A0A7S1TDF4</accession>
<comment type="catalytic activity">
    <reaction evidence="1">
        <text>1-(2-carboxyphenylamino)-1-deoxy-D-ribulose 5-phosphate + H(+) = (1S,2R)-1-C-(indol-3-yl)glycerol 3-phosphate + CO2 + H2O</text>
        <dbReference type="Rhea" id="RHEA:23476"/>
        <dbReference type="ChEBI" id="CHEBI:15377"/>
        <dbReference type="ChEBI" id="CHEBI:15378"/>
        <dbReference type="ChEBI" id="CHEBI:16526"/>
        <dbReference type="ChEBI" id="CHEBI:58613"/>
        <dbReference type="ChEBI" id="CHEBI:58866"/>
        <dbReference type="EC" id="4.1.1.48"/>
    </reaction>
</comment>
<sequence length="394" mass="43521">MVQKILFTWSVHVSLGEGLRKTRGGRICCNTVQPRRTMVRRKGLIRCLVVDGDGEFREDVFGDRGLGVGLDEEIPPSGDAPSRSWVPVGRLRDFLKEKENELTTVEEAIGSRPDHPLNLRLAFVADEMSMGVSRALKRSDGALAVIPQVKRIELPSSPDEPGERITDLPDVYEKTLELQVAGADAVLIHTDQVRYGCSLGDFQSVTKRMLRAGSRPGFDGAPPLIRGDFIFHPLQLAEAAELGANAVILIAGLCLPDLENLLNSAALMGLEAIVECHTELERDIALELGATILYLSNLDYSTCRITPGRALSLRTEVPDWIVTVAGGGIRTASECWEYLDAGFDAVVMGRIFMQTRRANALIAEIQSRRRDVSQRFFENFGFDESDEQRLRGML</sequence>
<dbReference type="InterPro" id="IPR011060">
    <property type="entry name" value="RibuloseP-bd_barrel"/>
</dbReference>
<evidence type="ECO:0000256" key="1">
    <source>
        <dbReference type="ARBA" id="ARBA00001633"/>
    </source>
</evidence>
<dbReference type="EC" id="4.1.1.48" evidence="3"/>
<evidence type="ECO:0000256" key="7">
    <source>
        <dbReference type="ARBA" id="ARBA00023141"/>
    </source>
</evidence>
<reference evidence="10" key="1">
    <citation type="submission" date="2021-01" db="EMBL/GenBank/DDBJ databases">
        <authorList>
            <person name="Corre E."/>
            <person name="Pelletier E."/>
            <person name="Niang G."/>
            <person name="Scheremetjew M."/>
            <person name="Finn R."/>
            <person name="Kale V."/>
            <person name="Holt S."/>
            <person name="Cochrane G."/>
            <person name="Meng A."/>
            <person name="Brown T."/>
            <person name="Cohen L."/>
        </authorList>
    </citation>
    <scope>NUCLEOTIDE SEQUENCE</scope>
    <source>
        <strain evidence="10">SAG 36.94</strain>
    </source>
</reference>
<dbReference type="EMBL" id="HBGH01005740">
    <property type="protein sequence ID" value="CAD9231027.1"/>
    <property type="molecule type" value="Transcribed_RNA"/>
</dbReference>
<evidence type="ECO:0000259" key="9">
    <source>
        <dbReference type="Pfam" id="PF00218"/>
    </source>
</evidence>
<name>A0A7S1TDF4_9RHOD</name>
<proteinExistence type="predicted"/>
<gene>
    <name evidence="10" type="ORF">CCAE0312_LOCUS3082</name>
</gene>
<organism evidence="10">
    <name type="scientific">Compsopogon caeruleus</name>
    <dbReference type="NCBI Taxonomy" id="31354"/>
    <lineage>
        <taxon>Eukaryota</taxon>
        <taxon>Rhodophyta</taxon>
        <taxon>Compsopogonophyceae</taxon>
        <taxon>Compsopogonales</taxon>
        <taxon>Compsopogonaceae</taxon>
        <taxon>Compsopogon</taxon>
    </lineage>
</organism>
<dbReference type="PANTHER" id="PTHR22854:SF2">
    <property type="entry name" value="INDOLE-3-GLYCEROL-PHOSPHATE SYNTHASE"/>
    <property type="match status" value="1"/>
</dbReference>
<evidence type="ECO:0000256" key="5">
    <source>
        <dbReference type="ARBA" id="ARBA00022793"/>
    </source>
</evidence>
<dbReference type="SUPFAM" id="SSF51366">
    <property type="entry name" value="Ribulose-phoshate binding barrel"/>
    <property type="match status" value="1"/>
</dbReference>
<dbReference type="GO" id="GO:0000162">
    <property type="term" value="P:L-tryptophan biosynthetic process"/>
    <property type="evidence" value="ECO:0007669"/>
    <property type="project" value="UniProtKB-UniPathway"/>
</dbReference>
<dbReference type="UniPathway" id="UPA00035">
    <property type="reaction ID" value="UER00043"/>
</dbReference>
<evidence type="ECO:0000256" key="2">
    <source>
        <dbReference type="ARBA" id="ARBA00004696"/>
    </source>
</evidence>
<protein>
    <recommendedName>
        <fullName evidence="3">indole-3-glycerol-phosphate synthase</fullName>
        <ecNumber evidence="3">4.1.1.48</ecNumber>
    </recommendedName>
</protein>
<evidence type="ECO:0000256" key="4">
    <source>
        <dbReference type="ARBA" id="ARBA00022605"/>
    </source>
</evidence>
<keyword evidence="5" id="KW-0210">Decarboxylase</keyword>
<dbReference type="InterPro" id="IPR045186">
    <property type="entry name" value="Indole-3-glycerol_P_synth"/>
</dbReference>
<dbReference type="InterPro" id="IPR013798">
    <property type="entry name" value="Indole-3-glycerol_P_synth_dom"/>
</dbReference>
<dbReference type="InterPro" id="IPR013785">
    <property type="entry name" value="Aldolase_TIM"/>
</dbReference>
<evidence type="ECO:0000256" key="6">
    <source>
        <dbReference type="ARBA" id="ARBA00022822"/>
    </source>
</evidence>
<comment type="pathway">
    <text evidence="2">Amino-acid biosynthesis; L-tryptophan biosynthesis; L-tryptophan from chorismate: step 4/5.</text>
</comment>
<evidence type="ECO:0000313" key="10">
    <source>
        <dbReference type="EMBL" id="CAD9231027.1"/>
    </source>
</evidence>
<dbReference type="GO" id="GO:0004640">
    <property type="term" value="F:phosphoribosylanthranilate isomerase activity"/>
    <property type="evidence" value="ECO:0007669"/>
    <property type="project" value="TreeGrafter"/>
</dbReference>
<dbReference type="GO" id="GO:0004425">
    <property type="term" value="F:indole-3-glycerol-phosphate synthase activity"/>
    <property type="evidence" value="ECO:0007669"/>
    <property type="project" value="UniProtKB-EC"/>
</dbReference>
<evidence type="ECO:0000256" key="3">
    <source>
        <dbReference type="ARBA" id="ARBA00012362"/>
    </source>
</evidence>